<evidence type="ECO:0000313" key="17">
    <source>
        <dbReference type="EMBL" id="KAL3693178.1"/>
    </source>
</evidence>
<dbReference type="InterPro" id="IPR036850">
    <property type="entry name" value="NDK-like_dom_sf"/>
</dbReference>
<keyword evidence="8 14" id="KW-0418">Kinase</keyword>
<keyword evidence="9 14" id="KW-0067">ATP-binding</keyword>
<dbReference type="EMBL" id="JBJQOH010000003">
    <property type="protein sequence ID" value="KAL3693178.1"/>
    <property type="molecule type" value="Genomic_DNA"/>
</dbReference>
<protein>
    <recommendedName>
        <fullName evidence="14">Nucleoside diphosphate kinase</fullName>
        <ecNumber evidence="14">2.7.4.6</ecNumber>
    </recommendedName>
</protein>
<dbReference type="PROSITE" id="PS51374">
    <property type="entry name" value="NDPK_LIKE"/>
    <property type="match status" value="1"/>
</dbReference>
<evidence type="ECO:0000256" key="8">
    <source>
        <dbReference type="ARBA" id="ARBA00022777"/>
    </source>
</evidence>
<dbReference type="GO" id="GO:0005524">
    <property type="term" value="F:ATP binding"/>
    <property type="evidence" value="ECO:0007669"/>
    <property type="project" value="UniProtKB-KW"/>
</dbReference>
<feature type="binding site" evidence="12">
    <location>
        <position position="111"/>
    </location>
    <ligand>
        <name>ATP</name>
        <dbReference type="ChEBI" id="CHEBI:30616"/>
    </ligand>
</feature>
<proteinExistence type="inferred from homology"/>
<dbReference type="Gene3D" id="3.30.70.141">
    <property type="entry name" value="Nucleoside diphosphate kinase-like domain"/>
    <property type="match status" value="1"/>
</dbReference>
<feature type="signal peptide" evidence="15">
    <location>
        <begin position="1"/>
        <end position="16"/>
    </location>
</feature>
<dbReference type="PANTHER" id="PTHR46161:SF3">
    <property type="entry name" value="NUCLEOSIDE DIPHOSPHATE KINASE DDB_G0292928-RELATED"/>
    <property type="match status" value="1"/>
</dbReference>
<keyword evidence="10" id="KW-0460">Magnesium</keyword>
<evidence type="ECO:0000256" key="3">
    <source>
        <dbReference type="ARBA" id="ARBA00008142"/>
    </source>
</evidence>
<dbReference type="PROSITE" id="PS00469">
    <property type="entry name" value="NDPK"/>
    <property type="match status" value="1"/>
</dbReference>
<evidence type="ECO:0000256" key="11">
    <source>
        <dbReference type="ARBA" id="ARBA00023080"/>
    </source>
</evidence>
<feature type="binding site" evidence="12">
    <location>
        <position position="117"/>
    </location>
    <ligand>
        <name>ATP</name>
        <dbReference type="ChEBI" id="CHEBI:30616"/>
    </ligand>
</feature>
<evidence type="ECO:0000256" key="6">
    <source>
        <dbReference type="ARBA" id="ARBA00022723"/>
    </source>
</evidence>
<evidence type="ECO:0000313" key="18">
    <source>
        <dbReference type="Proteomes" id="UP001633002"/>
    </source>
</evidence>
<keyword evidence="6" id="KW-0479">Metal-binding</keyword>
<keyword evidence="15" id="KW-0732">Signal</keyword>
<dbReference type="Proteomes" id="UP001633002">
    <property type="component" value="Unassembled WGS sequence"/>
</dbReference>
<dbReference type="InterPro" id="IPR034907">
    <property type="entry name" value="NDK-like_dom"/>
</dbReference>
<dbReference type="GO" id="GO:0004550">
    <property type="term" value="F:nucleoside diphosphate kinase activity"/>
    <property type="evidence" value="ECO:0007669"/>
    <property type="project" value="UniProtKB-EC"/>
</dbReference>
<comment type="catalytic activity">
    <reaction evidence="1 14">
        <text>a 2'-deoxyribonucleoside 5'-diphosphate + ATP = a 2'-deoxyribonucleoside 5'-triphosphate + ADP</text>
        <dbReference type="Rhea" id="RHEA:44640"/>
        <dbReference type="ChEBI" id="CHEBI:30616"/>
        <dbReference type="ChEBI" id="CHEBI:61560"/>
        <dbReference type="ChEBI" id="CHEBI:73316"/>
        <dbReference type="ChEBI" id="CHEBI:456216"/>
        <dbReference type="EC" id="2.7.4.6"/>
    </reaction>
</comment>
<evidence type="ECO:0000256" key="4">
    <source>
        <dbReference type="ARBA" id="ARBA00022490"/>
    </source>
</evidence>
<evidence type="ECO:0000256" key="14">
    <source>
        <dbReference type="RuleBase" id="RU004013"/>
    </source>
</evidence>
<comment type="caution">
    <text evidence="17">The sequence shown here is derived from an EMBL/GenBank/DDBJ whole genome shotgun (WGS) entry which is preliminary data.</text>
</comment>
<dbReference type="SUPFAM" id="SSF54919">
    <property type="entry name" value="Nucleoside diphosphate kinase, NDK"/>
    <property type="match status" value="1"/>
</dbReference>
<sequence length="178" mass="20037">MLTMLNLWLLILTAAAPRIVTSGLALPEKTLAMIKPDAVQANYTSAIRQIILSEGFHILDEKLAHLDDVAVKSFYREHAERSFFPSLIRFMTSAPVYAMILEREEAVKKWRTLMGPTDSNKARIEAPNSIRAKFGIDGQQNCVHGSDSPEAAVREISTFFRVLQESNVDSPRRVHEEL</sequence>
<dbReference type="SMART" id="SM00562">
    <property type="entry name" value="NDK"/>
    <property type="match status" value="1"/>
</dbReference>
<evidence type="ECO:0000256" key="10">
    <source>
        <dbReference type="ARBA" id="ARBA00022842"/>
    </source>
</evidence>
<feature type="domain" description="Nucleoside diphosphate kinase-like" evidence="16">
    <location>
        <begin position="27"/>
        <end position="167"/>
    </location>
</feature>
<comment type="catalytic activity">
    <reaction evidence="2">
        <text>a ribonucleoside 5'-diphosphate + ATP = a ribonucleoside 5'-triphosphate + ADP</text>
        <dbReference type="Rhea" id="RHEA:18113"/>
        <dbReference type="ChEBI" id="CHEBI:30616"/>
        <dbReference type="ChEBI" id="CHEBI:57930"/>
        <dbReference type="ChEBI" id="CHEBI:61557"/>
        <dbReference type="ChEBI" id="CHEBI:456216"/>
        <dbReference type="EC" id="2.7.4.6"/>
    </reaction>
</comment>
<accession>A0ABD3HP56</accession>
<evidence type="ECO:0000256" key="2">
    <source>
        <dbReference type="ARBA" id="ARBA00000937"/>
    </source>
</evidence>
<dbReference type="EC" id="2.7.4.6" evidence="14"/>
<dbReference type="PRINTS" id="PR01243">
    <property type="entry name" value="NUCDPKINASE"/>
</dbReference>
<keyword evidence="18" id="KW-1185">Reference proteome</keyword>
<feature type="binding site" evidence="12">
    <location>
        <position position="83"/>
    </location>
    <ligand>
        <name>ATP</name>
        <dbReference type="ChEBI" id="CHEBI:30616"/>
    </ligand>
</feature>
<keyword evidence="5 14" id="KW-0808">Transferase</keyword>
<dbReference type="CDD" id="cd04413">
    <property type="entry name" value="NDPk_I"/>
    <property type="match status" value="1"/>
</dbReference>
<evidence type="ECO:0000256" key="15">
    <source>
        <dbReference type="SAM" id="SignalP"/>
    </source>
</evidence>
<comment type="similarity">
    <text evidence="3 12 13">Belongs to the NDK family.</text>
</comment>
<dbReference type="GO" id="GO:0046872">
    <property type="term" value="F:metal ion binding"/>
    <property type="evidence" value="ECO:0007669"/>
    <property type="project" value="UniProtKB-KW"/>
</dbReference>
<dbReference type="InterPro" id="IPR023005">
    <property type="entry name" value="Nucleoside_diP_kinase_AS"/>
</dbReference>
<evidence type="ECO:0000256" key="5">
    <source>
        <dbReference type="ARBA" id="ARBA00022679"/>
    </source>
</evidence>
<evidence type="ECO:0000256" key="1">
    <source>
        <dbReference type="ARBA" id="ARBA00000082"/>
    </source>
</evidence>
<dbReference type="Pfam" id="PF00334">
    <property type="entry name" value="NDK"/>
    <property type="match status" value="1"/>
</dbReference>
<keyword evidence="4" id="KW-0963">Cytoplasm</keyword>
<feature type="binding site" evidence="12">
    <location>
        <position position="141"/>
    </location>
    <ligand>
        <name>ATP</name>
        <dbReference type="ChEBI" id="CHEBI:30616"/>
    </ligand>
</feature>
<dbReference type="InterPro" id="IPR001564">
    <property type="entry name" value="Nucleoside_diP_kinase"/>
</dbReference>
<keyword evidence="11" id="KW-0546">Nucleotide metabolism</keyword>
<feature type="binding site" evidence="12">
    <location>
        <position position="131"/>
    </location>
    <ligand>
        <name>ATP</name>
        <dbReference type="ChEBI" id="CHEBI:30616"/>
    </ligand>
</feature>
<feature type="binding site" evidence="12">
    <location>
        <position position="35"/>
    </location>
    <ligand>
        <name>ATP</name>
        <dbReference type="ChEBI" id="CHEBI:30616"/>
    </ligand>
</feature>
<feature type="active site" description="Pros-phosphohistidine intermediate" evidence="12">
    <location>
        <position position="144"/>
    </location>
</feature>
<name>A0ABD3HP56_9MARC</name>
<dbReference type="AlphaFoldDB" id="A0ABD3HP56"/>
<organism evidence="17 18">
    <name type="scientific">Riccia sorocarpa</name>
    <dbReference type="NCBI Taxonomy" id="122646"/>
    <lineage>
        <taxon>Eukaryota</taxon>
        <taxon>Viridiplantae</taxon>
        <taxon>Streptophyta</taxon>
        <taxon>Embryophyta</taxon>
        <taxon>Marchantiophyta</taxon>
        <taxon>Marchantiopsida</taxon>
        <taxon>Marchantiidae</taxon>
        <taxon>Marchantiales</taxon>
        <taxon>Ricciaceae</taxon>
        <taxon>Riccia</taxon>
    </lineage>
</organism>
<gene>
    <name evidence="17" type="ORF">R1sor_006829</name>
</gene>
<dbReference type="PANTHER" id="PTHR46161">
    <property type="entry name" value="NUCLEOSIDE DIPHOSPHATE KINASE"/>
    <property type="match status" value="1"/>
</dbReference>
<dbReference type="GO" id="GO:0009117">
    <property type="term" value="P:nucleotide metabolic process"/>
    <property type="evidence" value="ECO:0007669"/>
    <property type="project" value="UniProtKB-KW"/>
</dbReference>
<feature type="chain" id="PRO_5044781025" description="Nucleoside diphosphate kinase" evidence="15">
    <location>
        <begin position="17"/>
        <end position="178"/>
    </location>
</feature>
<evidence type="ECO:0000256" key="13">
    <source>
        <dbReference type="RuleBase" id="RU004011"/>
    </source>
</evidence>
<evidence type="ECO:0000259" key="16">
    <source>
        <dbReference type="SMART" id="SM00562"/>
    </source>
</evidence>
<evidence type="ECO:0000256" key="9">
    <source>
        <dbReference type="ARBA" id="ARBA00022840"/>
    </source>
</evidence>
<reference evidence="17 18" key="1">
    <citation type="submission" date="2024-09" db="EMBL/GenBank/DDBJ databases">
        <title>Chromosome-scale assembly of Riccia sorocarpa.</title>
        <authorList>
            <person name="Paukszto L."/>
        </authorList>
    </citation>
    <scope>NUCLEOTIDE SEQUENCE [LARGE SCALE GENOMIC DNA]</scope>
    <source>
        <strain evidence="17">LP-2024</strain>
        <tissue evidence="17">Aerial parts of the thallus</tissue>
    </source>
</reference>
<keyword evidence="7 14" id="KW-0547">Nucleotide-binding</keyword>
<evidence type="ECO:0000256" key="12">
    <source>
        <dbReference type="PROSITE-ProRule" id="PRU00706"/>
    </source>
</evidence>
<evidence type="ECO:0000256" key="7">
    <source>
        <dbReference type="ARBA" id="ARBA00022741"/>
    </source>
</evidence>